<keyword evidence="7" id="KW-0902">Two-component regulatory system</keyword>
<keyword evidence="4" id="KW-0547">Nucleotide-binding</keyword>
<dbReference type="Pfam" id="PF06580">
    <property type="entry name" value="His_kinase"/>
    <property type="match status" value="1"/>
</dbReference>
<dbReference type="PRINTS" id="PR00344">
    <property type="entry name" value="BCTRLSENSOR"/>
</dbReference>
<comment type="catalytic activity">
    <reaction evidence="1">
        <text>ATP + protein L-histidine = ADP + protein N-phospho-L-histidine.</text>
        <dbReference type="EC" id="2.7.13.3"/>
    </reaction>
</comment>
<dbReference type="SUPFAM" id="SSF55874">
    <property type="entry name" value="ATPase domain of HSP90 chaperone/DNA topoisomerase II/histidine kinase"/>
    <property type="match status" value="1"/>
</dbReference>
<dbReference type="InterPro" id="IPR036890">
    <property type="entry name" value="HATPase_C_sf"/>
</dbReference>
<accession>A0A1I2FKK7</accession>
<dbReference type="InterPro" id="IPR005467">
    <property type="entry name" value="His_kinase_dom"/>
</dbReference>
<evidence type="ECO:0000313" key="11">
    <source>
        <dbReference type="Proteomes" id="UP000183410"/>
    </source>
</evidence>
<keyword evidence="8" id="KW-0812">Transmembrane</keyword>
<dbReference type="InterPro" id="IPR050640">
    <property type="entry name" value="Bact_2-comp_sensor_kinase"/>
</dbReference>
<name>A0A1I2FKK7_9BACL</name>
<keyword evidence="11" id="KW-1185">Reference proteome</keyword>
<dbReference type="InterPro" id="IPR010559">
    <property type="entry name" value="Sig_transdc_His_kin_internal"/>
</dbReference>
<dbReference type="Proteomes" id="UP000183410">
    <property type="component" value="Unassembled WGS sequence"/>
</dbReference>
<evidence type="ECO:0000256" key="5">
    <source>
        <dbReference type="ARBA" id="ARBA00022777"/>
    </source>
</evidence>
<dbReference type="EC" id="2.7.13.3" evidence="2"/>
<evidence type="ECO:0000256" key="4">
    <source>
        <dbReference type="ARBA" id="ARBA00022741"/>
    </source>
</evidence>
<reference evidence="11" key="1">
    <citation type="submission" date="2016-10" db="EMBL/GenBank/DDBJ databases">
        <authorList>
            <person name="Varghese N."/>
            <person name="Submissions S."/>
        </authorList>
    </citation>
    <scope>NUCLEOTIDE SEQUENCE [LARGE SCALE GENOMIC DNA]</scope>
    <source>
        <strain evidence="11">CGMCC 1.10223</strain>
    </source>
</reference>
<dbReference type="PANTHER" id="PTHR34220">
    <property type="entry name" value="SENSOR HISTIDINE KINASE YPDA"/>
    <property type="match status" value="1"/>
</dbReference>
<dbReference type="Gene3D" id="6.10.340.10">
    <property type="match status" value="1"/>
</dbReference>
<dbReference type="InterPro" id="IPR003594">
    <property type="entry name" value="HATPase_dom"/>
</dbReference>
<dbReference type="RefSeq" id="WP_046232386.1">
    <property type="nucleotide sequence ID" value="NZ_FONN01000012.1"/>
</dbReference>
<evidence type="ECO:0000259" key="9">
    <source>
        <dbReference type="PROSITE" id="PS50109"/>
    </source>
</evidence>
<evidence type="ECO:0000256" key="7">
    <source>
        <dbReference type="ARBA" id="ARBA00023012"/>
    </source>
</evidence>
<keyword evidence="5 10" id="KW-0418">Kinase</keyword>
<sequence length="599" mass="68149">MQVLLEEEEVGYFKKMGLDQTRGQIFVGFILTMSLVLLITVSSLYVLLSKVQRENAALYIDEIALQASGRLESQLNEVNVLTLQLAMDDRIQEALGLEKQGHWAVYDERMKLRKLLIEKTAYSDTIKDIELYSLSRSLYPIVEKSIGERIEERYLQQTDEIHQAGAIIWIGRDPDNPEYLLAVRQVKLEKEKYAKGGYLLIRLKPSIIELATTDKAKDKGRVMRLLDENNNSMNVGEDSGLLLSVGAVEGESGDYVTVERAIRSTGWKLQIMIPKQTLTADIYFLRDVLLWASVLSIFVFGLLSYYLSKFITSPIRSLTRIIQGGKHGSPRENPDQYFNREVNQLNLTYNQMVKQINYLIKSVYEIEIVKSKSEIKALHSQINPHFLFNTLDSLYWDHIRKGEQELAQTVIQLADLFRYTIHSSTQDGFVTIDEELEQVKRYGDIMKMRWRDRLAIEIDCEQRLGGVRIPKLSIQPLVENAIVHGIEPMEHGGTIKLRVREEAGVISFTVHDNGIGIEPDQLHQIRERLQNDLSIAFVTGKNGIGLFNVCKLIQLHYGKQYGLTIDSAPGAGTTIVLKIPLKPEPEKGASDDESQHTGR</sequence>
<keyword evidence="6" id="KW-0067">ATP-binding</keyword>
<dbReference type="GO" id="GO:0016020">
    <property type="term" value="C:membrane"/>
    <property type="evidence" value="ECO:0007669"/>
    <property type="project" value="InterPro"/>
</dbReference>
<feature type="transmembrane region" description="Helical" evidence="8">
    <location>
        <begin position="288"/>
        <end position="307"/>
    </location>
</feature>
<dbReference type="PANTHER" id="PTHR34220:SF7">
    <property type="entry name" value="SENSOR HISTIDINE KINASE YPDA"/>
    <property type="match status" value="1"/>
</dbReference>
<dbReference type="Gene3D" id="3.30.565.10">
    <property type="entry name" value="Histidine kinase-like ATPase, C-terminal domain"/>
    <property type="match status" value="1"/>
</dbReference>
<dbReference type="InterPro" id="IPR004358">
    <property type="entry name" value="Sig_transdc_His_kin-like_C"/>
</dbReference>
<dbReference type="PROSITE" id="PS50109">
    <property type="entry name" value="HIS_KIN"/>
    <property type="match status" value="1"/>
</dbReference>
<dbReference type="SMART" id="SM00387">
    <property type="entry name" value="HATPase_c"/>
    <property type="match status" value="1"/>
</dbReference>
<feature type="transmembrane region" description="Helical" evidence="8">
    <location>
        <begin position="25"/>
        <end position="48"/>
    </location>
</feature>
<evidence type="ECO:0000313" key="10">
    <source>
        <dbReference type="EMBL" id="SFF05288.1"/>
    </source>
</evidence>
<evidence type="ECO:0000256" key="3">
    <source>
        <dbReference type="ARBA" id="ARBA00022679"/>
    </source>
</evidence>
<dbReference type="GO" id="GO:0005524">
    <property type="term" value="F:ATP binding"/>
    <property type="evidence" value="ECO:0007669"/>
    <property type="project" value="UniProtKB-KW"/>
</dbReference>
<evidence type="ECO:0000256" key="8">
    <source>
        <dbReference type="SAM" id="Phobius"/>
    </source>
</evidence>
<proteinExistence type="predicted"/>
<keyword evidence="3" id="KW-0808">Transferase</keyword>
<evidence type="ECO:0000256" key="2">
    <source>
        <dbReference type="ARBA" id="ARBA00012438"/>
    </source>
</evidence>
<evidence type="ECO:0000256" key="1">
    <source>
        <dbReference type="ARBA" id="ARBA00000085"/>
    </source>
</evidence>
<protein>
    <recommendedName>
        <fullName evidence="2">histidine kinase</fullName>
        <ecNumber evidence="2">2.7.13.3</ecNumber>
    </recommendedName>
</protein>
<feature type="domain" description="Histidine kinase" evidence="9">
    <location>
        <begin position="474"/>
        <end position="583"/>
    </location>
</feature>
<evidence type="ECO:0000256" key="6">
    <source>
        <dbReference type="ARBA" id="ARBA00022840"/>
    </source>
</evidence>
<dbReference type="GO" id="GO:0000155">
    <property type="term" value="F:phosphorelay sensor kinase activity"/>
    <property type="evidence" value="ECO:0007669"/>
    <property type="project" value="InterPro"/>
</dbReference>
<dbReference type="AlphaFoldDB" id="A0A1I2FKK7"/>
<keyword evidence="8" id="KW-0472">Membrane</keyword>
<dbReference type="EMBL" id="FONN01000012">
    <property type="protein sequence ID" value="SFF05288.1"/>
    <property type="molecule type" value="Genomic_DNA"/>
</dbReference>
<keyword evidence="8" id="KW-1133">Transmembrane helix</keyword>
<dbReference type="Pfam" id="PF02518">
    <property type="entry name" value="HATPase_c"/>
    <property type="match status" value="1"/>
</dbReference>
<organism evidence="10 11">
    <name type="scientific">Paenibacillus algorifonticola</name>
    <dbReference type="NCBI Taxonomy" id="684063"/>
    <lineage>
        <taxon>Bacteria</taxon>
        <taxon>Bacillati</taxon>
        <taxon>Bacillota</taxon>
        <taxon>Bacilli</taxon>
        <taxon>Bacillales</taxon>
        <taxon>Paenibacillaceae</taxon>
        <taxon>Paenibacillus</taxon>
    </lineage>
</organism>
<gene>
    <name evidence="10" type="ORF">SAMN04487969_112115</name>
</gene>